<dbReference type="InterPro" id="IPR001343">
    <property type="entry name" value="Hemolysn_Ca-bd"/>
</dbReference>
<proteinExistence type="predicted"/>
<dbReference type="AlphaFoldDB" id="A0A2W5NH53"/>
<organism evidence="7 8">
    <name type="scientific">Rhodovulum sulfidophilum</name>
    <name type="common">Rhodobacter sulfidophilus</name>
    <dbReference type="NCBI Taxonomy" id="35806"/>
    <lineage>
        <taxon>Bacteria</taxon>
        <taxon>Pseudomonadati</taxon>
        <taxon>Pseudomonadota</taxon>
        <taxon>Alphaproteobacteria</taxon>
        <taxon>Rhodobacterales</taxon>
        <taxon>Paracoccaceae</taxon>
        <taxon>Rhodovulum</taxon>
    </lineage>
</organism>
<dbReference type="PROSITE" id="PS00330">
    <property type="entry name" value="HEMOLYSIN_CALCIUM"/>
    <property type="match status" value="6"/>
</dbReference>
<dbReference type="InterPro" id="IPR035940">
    <property type="entry name" value="CAP_sf"/>
</dbReference>
<protein>
    <recommendedName>
        <fullName evidence="6">Peptidase M10 serralysin C-terminal domain-containing protein</fullName>
    </recommendedName>
</protein>
<comment type="caution">
    <text evidence="7">The sequence shown here is derived from an EMBL/GenBank/DDBJ whole genome shotgun (WGS) entry which is preliminary data.</text>
</comment>
<feature type="region of interest" description="Disordered" evidence="5">
    <location>
        <begin position="205"/>
        <end position="291"/>
    </location>
</feature>
<comment type="subcellular location">
    <subcellularLocation>
        <location evidence="2">Secreted</location>
    </subcellularLocation>
</comment>
<name>A0A2W5NH53_RHOSU</name>
<dbReference type="Gene3D" id="2.150.10.10">
    <property type="entry name" value="Serralysin-like metalloprotease, C-terminal"/>
    <property type="match status" value="2"/>
</dbReference>
<sequence>MATDIYEPTRQDTLSLAELRLYHQIMDYRADRGLDPIRLSASLTLTAGRHVVDTRENIWRAELDLPSGANLHSWSDAPYMADGSTPRAMWEAPERLGTDYPSQGYEITGAGYATTGEALKGWQDSPPHDAILTNEGAWASMDWRAIGLGVDTSPGPGPYGGRIYHVWFGTATDPAGPPTILGTDGDDRATLTGFADIFRGGNGNDTVSGGGGNDRIYGGAGDDSLVGGRGSDRLSGGTGDDTLQGGHGNDTLLGGAGDDVLRGGPGDDRLVGGPGADTLSGGPGADSLEGGAGADVLRGGSGPDVFVFRDADHSPAVPAERDTIVDFERGVDLIDLSRLDADTTRSGHQGFDFIGGAAFSGAAGELRNAHGVLSGDLDGDGRAEFQVDVGTNALTGHDLLL</sequence>
<accession>A0A2W5NH53</accession>
<dbReference type="PANTHER" id="PTHR38340:SF1">
    <property type="entry name" value="S-LAYER PROTEIN"/>
    <property type="match status" value="1"/>
</dbReference>
<keyword evidence="3" id="KW-0964">Secreted</keyword>
<evidence type="ECO:0000313" key="7">
    <source>
        <dbReference type="EMBL" id="PZQ51589.1"/>
    </source>
</evidence>
<dbReference type="EMBL" id="QFPW01000002">
    <property type="protein sequence ID" value="PZQ51589.1"/>
    <property type="molecule type" value="Genomic_DNA"/>
</dbReference>
<keyword evidence="4" id="KW-0677">Repeat</keyword>
<dbReference type="Proteomes" id="UP000249185">
    <property type="component" value="Unassembled WGS sequence"/>
</dbReference>
<dbReference type="GO" id="GO:0005509">
    <property type="term" value="F:calcium ion binding"/>
    <property type="evidence" value="ECO:0007669"/>
    <property type="project" value="InterPro"/>
</dbReference>
<feature type="compositionally biased region" description="Gly residues" evidence="5">
    <location>
        <begin position="205"/>
        <end position="221"/>
    </location>
</feature>
<dbReference type="Gene3D" id="3.40.33.10">
    <property type="entry name" value="CAP"/>
    <property type="match status" value="1"/>
</dbReference>
<dbReference type="InterPro" id="IPR013858">
    <property type="entry name" value="Peptidase_M10B_C"/>
</dbReference>
<dbReference type="PANTHER" id="PTHR38340">
    <property type="entry name" value="S-LAYER PROTEIN"/>
    <property type="match status" value="1"/>
</dbReference>
<evidence type="ECO:0000256" key="2">
    <source>
        <dbReference type="ARBA" id="ARBA00004613"/>
    </source>
</evidence>
<dbReference type="SUPFAM" id="SSF51120">
    <property type="entry name" value="beta-Roll"/>
    <property type="match status" value="1"/>
</dbReference>
<comment type="cofactor">
    <cofactor evidence="1">
        <name>Ca(2+)</name>
        <dbReference type="ChEBI" id="CHEBI:29108"/>
    </cofactor>
</comment>
<dbReference type="Pfam" id="PF00353">
    <property type="entry name" value="HemolysinCabind"/>
    <property type="match status" value="2"/>
</dbReference>
<evidence type="ECO:0000256" key="4">
    <source>
        <dbReference type="ARBA" id="ARBA00022737"/>
    </source>
</evidence>
<reference evidence="7 8" key="1">
    <citation type="submission" date="2017-08" db="EMBL/GenBank/DDBJ databases">
        <title>Infants hospitalized years apart are colonized by the same room-sourced microbial strains.</title>
        <authorList>
            <person name="Brooks B."/>
            <person name="Olm M.R."/>
            <person name="Firek B.A."/>
            <person name="Baker R."/>
            <person name="Thomas B.C."/>
            <person name="Morowitz M.J."/>
            <person name="Banfield J.F."/>
        </authorList>
    </citation>
    <scope>NUCLEOTIDE SEQUENCE [LARGE SCALE GENOMIC DNA]</scope>
    <source>
        <strain evidence="7">S2_005_002_R2_34</strain>
    </source>
</reference>
<evidence type="ECO:0000256" key="5">
    <source>
        <dbReference type="SAM" id="MobiDB-lite"/>
    </source>
</evidence>
<feature type="domain" description="Peptidase M10 serralysin C-terminal" evidence="6">
    <location>
        <begin position="245"/>
        <end position="399"/>
    </location>
</feature>
<evidence type="ECO:0000259" key="6">
    <source>
        <dbReference type="Pfam" id="PF08548"/>
    </source>
</evidence>
<evidence type="ECO:0000256" key="3">
    <source>
        <dbReference type="ARBA" id="ARBA00022525"/>
    </source>
</evidence>
<feature type="compositionally biased region" description="Basic and acidic residues" evidence="5">
    <location>
        <begin position="259"/>
        <end position="270"/>
    </location>
</feature>
<gene>
    <name evidence="7" type="ORF">DI556_05380</name>
</gene>
<dbReference type="Pfam" id="PF08548">
    <property type="entry name" value="Peptidase_M10_C"/>
    <property type="match status" value="1"/>
</dbReference>
<dbReference type="PRINTS" id="PR00313">
    <property type="entry name" value="CABNDNGRPT"/>
</dbReference>
<dbReference type="InterPro" id="IPR011049">
    <property type="entry name" value="Serralysin-like_metalloprot_C"/>
</dbReference>
<evidence type="ECO:0000256" key="1">
    <source>
        <dbReference type="ARBA" id="ARBA00001913"/>
    </source>
</evidence>
<dbReference type="InterPro" id="IPR050557">
    <property type="entry name" value="RTX_toxin/Mannuronan_C5-epim"/>
</dbReference>
<dbReference type="GO" id="GO:0005615">
    <property type="term" value="C:extracellular space"/>
    <property type="evidence" value="ECO:0007669"/>
    <property type="project" value="InterPro"/>
</dbReference>
<evidence type="ECO:0000313" key="8">
    <source>
        <dbReference type="Proteomes" id="UP000249185"/>
    </source>
</evidence>
<dbReference type="InterPro" id="IPR018511">
    <property type="entry name" value="Hemolysin-typ_Ca-bd_CS"/>
</dbReference>